<dbReference type="FunFam" id="3.20.20.70:FF:000104">
    <property type="entry name" value="Thiamine biosynthetic bifunctional enzyme"/>
    <property type="match status" value="1"/>
</dbReference>
<dbReference type="HAMAP" id="MF_00097">
    <property type="entry name" value="TMP_synthase"/>
    <property type="match status" value="1"/>
</dbReference>
<dbReference type="UniPathway" id="UPA00060">
    <property type="reaction ID" value="UER00139"/>
</dbReference>
<comment type="similarity">
    <text evidence="17">In the N-terminal section; belongs to the thiamine-phosphate synthase family.</text>
</comment>
<evidence type="ECO:0000256" key="5">
    <source>
        <dbReference type="ARBA" id="ARBA00005165"/>
    </source>
</evidence>
<comment type="pathway">
    <text evidence="5">Cofactor biosynthesis; thiamine diphosphate biosynthesis; thiamine phosphate from 4-amino-2-methyl-5-diphosphomethylpyrimidine and 4-methyl-5-(2-phosphoethyl)-thiazole: step 1/1.</text>
</comment>
<dbReference type="FunFam" id="3.40.1190.20:FF:000042">
    <property type="entry name" value="Probable thiamine biosynthetic bifunctional enzyme"/>
    <property type="match status" value="1"/>
</dbReference>
<comment type="cofactor">
    <cofactor evidence="2">
        <name>Mg(2+)</name>
        <dbReference type="ChEBI" id="CHEBI:18420"/>
    </cofactor>
</comment>
<evidence type="ECO:0000313" key="19">
    <source>
        <dbReference type="EMBL" id="PGG95301.1"/>
    </source>
</evidence>
<evidence type="ECO:0000256" key="12">
    <source>
        <dbReference type="ARBA" id="ARBA00022977"/>
    </source>
</evidence>
<evidence type="ECO:0000256" key="2">
    <source>
        <dbReference type="ARBA" id="ARBA00001946"/>
    </source>
</evidence>
<evidence type="ECO:0000256" key="7">
    <source>
        <dbReference type="ARBA" id="ARBA00022723"/>
    </source>
</evidence>
<dbReference type="InterPro" id="IPR022998">
    <property type="entry name" value="ThiamineP_synth_TenI"/>
</dbReference>
<comment type="similarity">
    <text evidence="16">In the C-terminal section; belongs to the Thz kinase family.</text>
</comment>
<evidence type="ECO:0000256" key="10">
    <source>
        <dbReference type="ARBA" id="ARBA00022840"/>
    </source>
</evidence>
<dbReference type="EMBL" id="PDNA01000460">
    <property type="protein sequence ID" value="PGG95301.1"/>
    <property type="molecule type" value="Genomic_DNA"/>
</dbReference>
<dbReference type="Pfam" id="PF02110">
    <property type="entry name" value="HK"/>
    <property type="match status" value="1"/>
</dbReference>
<dbReference type="GO" id="GO:0004417">
    <property type="term" value="F:hydroxyethylthiazole kinase activity"/>
    <property type="evidence" value="ECO:0007669"/>
    <property type="project" value="UniProtKB-EC"/>
</dbReference>
<keyword evidence="7" id="KW-0479">Metal-binding</keyword>
<name>A0A2B7WFK5_POLH7</name>
<comment type="function">
    <text evidence="3">Condenses 4-methyl-5-(beta-hydroxyethyl)thiazole monophosphate (THZ-P) and 2-methyl-4-amino-5-hydroxymethyl pyrimidine pyrophosphate (HMP-PP) to form thiamine monophosphate (TMP).</text>
</comment>
<dbReference type="InterPro" id="IPR036206">
    <property type="entry name" value="ThiamineP_synth_sf"/>
</dbReference>
<dbReference type="PANTHER" id="PTHR20857">
    <property type="entry name" value="THIAMINE-PHOSPHATE PYROPHOSPHORYLASE"/>
    <property type="match status" value="1"/>
</dbReference>
<evidence type="ECO:0000313" key="20">
    <source>
        <dbReference type="Proteomes" id="UP000224634"/>
    </source>
</evidence>
<evidence type="ECO:0000259" key="18">
    <source>
        <dbReference type="Pfam" id="PF02581"/>
    </source>
</evidence>
<evidence type="ECO:0000256" key="9">
    <source>
        <dbReference type="ARBA" id="ARBA00022777"/>
    </source>
</evidence>
<proteinExistence type="inferred from homology"/>
<keyword evidence="9 19" id="KW-0418">Kinase</keyword>
<dbReference type="OrthoDB" id="4994at2759"/>
<dbReference type="GO" id="GO:0009228">
    <property type="term" value="P:thiamine biosynthetic process"/>
    <property type="evidence" value="ECO:0007669"/>
    <property type="project" value="UniProtKB-KW"/>
</dbReference>
<dbReference type="InterPro" id="IPR013785">
    <property type="entry name" value="Aldolase_TIM"/>
</dbReference>
<protein>
    <submittedName>
        <fullName evidence="19">Hydroxyethylthiazole kinase</fullName>
    </submittedName>
</protein>
<feature type="domain" description="Thiamine phosphate synthase/TenI" evidence="18">
    <location>
        <begin position="7"/>
        <end position="202"/>
    </location>
</feature>
<dbReference type="SUPFAM" id="SSF51391">
    <property type="entry name" value="Thiamin phosphate synthase"/>
    <property type="match status" value="1"/>
</dbReference>
<dbReference type="GO" id="GO:0004789">
    <property type="term" value="F:thiamine-phosphate diphosphorylase activity"/>
    <property type="evidence" value="ECO:0007669"/>
    <property type="project" value="UniProtKB-EC"/>
</dbReference>
<dbReference type="SUPFAM" id="SSF53613">
    <property type="entry name" value="Ribokinase-like"/>
    <property type="match status" value="1"/>
</dbReference>
<comment type="pathway">
    <text evidence="4">Cofactor biosynthesis; thiamine diphosphate biosynthesis; 4-methyl-5-(2-phosphoethyl)-thiazole from 5-(2-hydroxyethyl)-4-methylthiazole: step 1/1.</text>
</comment>
<keyword evidence="12" id="KW-0784">Thiamine biosynthesis</keyword>
<evidence type="ECO:0000256" key="1">
    <source>
        <dbReference type="ARBA" id="ARBA00001771"/>
    </source>
</evidence>
<dbReference type="GO" id="GO:0005524">
    <property type="term" value="F:ATP binding"/>
    <property type="evidence" value="ECO:0007669"/>
    <property type="project" value="UniProtKB-KW"/>
</dbReference>
<reference evidence="19 20" key="1">
    <citation type="submission" date="2017-10" db="EMBL/GenBank/DDBJ databases">
        <title>Comparative genomics in systemic dimorphic fungi from Ajellomycetaceae.</title>
        <authorList>
            <person name="Munoz J.F."/>
            <person name="Mcewen J.G."/>
            <person name="Clay O.K."/>
            <person name="Cuomo C.A."/>
        </authorList>
    </citation>
    <scope>NUCLEOTIDE SEQUENCE [LARGE SCALE GENOMIC DNA]</scope>
    <source>
        <strain evidence="19 20">UAMH7299</strain>
    </source>
</reference>
<comment type="catalytic activity">
    <reaction evidence="13">
        <text>4-methyl-5-(2-phosphooxyethyl)-thiazole + 4-amino-2-methyl-5-(diphosphooxymethyl)pyrimidine + H(+) = thiamine phosphate + diphosphate</text>
        <dbReference type="Rhea" id="RHEA:22328"/>
        <dbReference type="ChEBI" id="CHEBI:15378"/>
        <dbReference type="ChEBI" id="CHEBI:33019"/>
        <dbReference type="ChEBI" id="CHEBI:37575"/>
        <dbReference type="ChEBI" id="CHEBI:57841"/>
        <dbReference type="ChEBI" id="CHEBI:58296"/>
        <dbReference type="EC" id="2.5.1.3"/>
    </reaction>
</comment>
<comment type="catalytic activity">
    <reaction evidence="1">
        <text>5-(2-hydroxyethyl)-4-methylthiazole + ATP = 4-methyl-5-(2-phosphooxyethyl)-thiazole + ADP + H(+)</text>
        <dbReference type="Rhea" id="RHEA:24212"/>
        <dbReference type="ChEBI" id="CHEBI:15378"/>
        <dbReference type="ChEBI" id="CHEBI:17957"/>
        <dbReference type="ChEBI" id="CHEBI:30616"/>
        <dbReference type="ChEBI" id="CHEBI:58296"/>
        <dbReference type="ChEBI" id="CHEBI:456216"/>
        <dbReference type="EC" id="2.7.1.50"/>
    </reaction>
</comment>
<evidence type="ECO:0000256" key="13">
    <source>
        <dbReference type="ARBA" id="ARBA00047334"/>
    </source>
</evidence>
<keyword evidence="8" id="KW-0547">Nucleotide-binding</keyword>
<dbReference type="Pfam" id="PF02581">
    <property type="entry name" value="TMP-TENI"/>
    <property type="match status" value="1"/>
</dbReference>
<dbReference type="InterPro" id="IPR000417">
    <property type="entry name" value="Hyethyz_kinase"/>
</dbReference>
<dbReference type="PANTHER" id="PTHR20857:SF23">
    <property type="entry name" value="THIAMINE BIOSYNTHETIC BIFUNCTIONAL ENZYME"/>
    <property type="match status" value="1"/>
</dbReference>
<dbReference type="NCBIfam" id="NF006830">
    <property type="entry name" value="PRK09355.1"/>
    <property type="match status" value="1"/>
</dbReference>
<gene>
    <name evidence="19" type="ORF">AJ80_09987</name>
</gene>
<keyword evidence="6" id="KW-0808">Transferase</keyword>
<dbReference type="InterPro" id="IPR034291">
    <property type="entry name" value="TMP_synthase"/>
</dbReference>
<comment type="catalytic activity">
    <reaction evidence="15">
        <text>2-[(2R,5Z)-2-carboxy-4-methylthiazol-5(2H)-ylidene]ethyl phosphate + 4-amino-2-methyl-5-(diphosphooxymethyl)pyrimidine + 2 H(+) = thiamine phosphate + CO2 + diphosphate</text>
        <dbReference type="Rhea" id="RHEA:47844"/>
        <dbReference type="ChEBI" id="CHEBI:15378"/>
        <dbReference type="ChEBI" id="CHEBI:16526"/>
        <dbReference type="ChEBI" id="CHEBI:33019"/>
        <dbReference type="ChEBI" id="CHEBI:37575"/>
        <dbReference type="ChEBI" id="CHEBI:57841"/>
        <dbReference type="ChEBI" id="CHEBI:62899"/>
        <dbReference type="EC" id="2.5.1.3"/>
    </reaction>
</comment>
<keyword evidence="20" id="KW-1185">Reference proteome</keyword>
<dbReference type="GO" id="GO:0009229">
    <property type="term" value="P:thiamine diphosphate biosynthetic process"/>
    <property type="evidence" value="ECO:0007669"/>
    <property type="project" value="UniProtKB-UniPathway"/>
</dbReference>
<evidence type="ECO:0000256" key="8">
    <source>
        <dbReference type="ARBA" id="ARBA00022741"/>
    </source>
</evidence>
<dbReference type="Gene3D" id="3.20.20.70">
    <property type="entry name" value="Aldolase class I"/>
    <property type="match status" value="1"/>
</dbReference>
<evidence type="ECO:0000256" key="16">
    <source>
        <dbReference type="ARBA" id="ARBA00061146"/>
    </source>
</evidence>
<evidence type="ECO:0000256" key="11">
    <source>
        <dbReference type="ARBA" id="ARBA00022842"/>
    </source>
</evidence>
<dbReference type="InterPro" id="IPR029056">
    <property type="entry name" value="Ribokinase-like"/>
</dbReference>
<evidence type="ECO:0000256" key="15">
    <source>
        <dbReference type="ARBA" id="ARBA00047883"/>
    </source>
</evidence>
<comment type="caution">
    <text evidence="19">The sequence shown here is derived from an EMBL/GenBank/DDBJ whole genome shotgun (WGS) entry which is preliminary data.</text>
</comment>
<dbReference type="Gene3D" id="3.40.1190.20">
    <property type="match status" value="1"/>
</dbReference>
<keyword evidence="10" id="KW-0067">ATP-binding</keyword>
<evidence type="ECO:0000256" key="14">
    <source>
        <dbReference type="ARBA" id="ARBA00047851"/>
    </source>
</evidence>
<dbReference type="Proteomes" id="UP000224634">
    <property type="component" value="Unassembled WGS sequence"/>
</dbReference>
<evidence type="ECO:0000256" key="17">
    <source>
        <dbReference type="ARBA" id="ARBA00061283"/>
    </source>
</evidence>
<evidence type="ECO:0000256" key="3">
    <source>
        <dbReference type="ARBA" id="ARBA00003814"/>
    </source>
</evidence>
<organism evidence="19 20">
    <name type="scientific">Polytolypa hystricis (strain UAMH7299)</name>
    <dbReference type="NCBI Taxonomy" id="1447883"/>
    <lineage>
        <taxon>Eukaryota</taxon>
        <taxon>Fungi</taxon>
        <taxon>Dikarya</taxon>
        <taxon>Ascomycota</taxon>
        <taxon>Pezizomycotina</taxon>
        <taxon>Eurotiomycetes</taxon>
        <taxon>Eurotiomycetidae</taxon>
        <taxon>Onygenales</taxon>
        <taxon>Onygenales incertae sedis</taxon>
        <taxon>Polytolypa</taxon>
    </lineage>
</organism>
<comment type="catalytic activity">
    <reaction evidence="14">
        <text>2-(2-carboxy-4-methylthiazol-5-yl)ethyl phosphate + 4-amino-2-methyl-5-(diphosphooxymethyl)pyrimidine + 2 H(+) = thiamine phosphate + CO2 + diphosphate</text>
        <dbReference type="Rhea" id="RHEA:47848"/>
        <dbReference type="ChEBI" id="CHEBI:15378"/>
        <dbReference type="ChEBI" id="CHEBI:16526"/>
        <dbReference type="ChEBI" id="CHEBI:33019"/>
        <dbReference type="ChEBI" id="CHEBI:37575"/>
        <dbReference type="ChEBI" id="CHEBI:57841"/>
        <dbReference type="ChEBI" id="CHEBI:62890"/>
        <dbReference type="EC" id="2.5.1.3"/>
    </reaction>
</comment>
<dbReference type="GO" id="GO:0000287">
    <property type="term" value="F:magnesium ion binding"/>
    <property type="evidence" value="ECO:0007669"/>
    <property type="project" value="InterPro"/>
</dbReference>
<evidence type="ECO:0000256" key="6">
    <source>
        <dbReference type="ARBA" id="ARBA00022679"/>
    </source>
</evidence>
<dbReference type="PRINTS" id="PR01099">
    <property type="entry name" value="HYETHTZKNASE"/>
</dbReference>
<dbReference type="AlphaFoldDB" id="A0A2B7WFK5"/>
<dbReference type="CDD" id="cd01170">
    <property type="entry name" value="THZ_kinase"/>
    <property type="match status" value="1"/>
</dbReference>
<dbReference type="HAMAP" id="MF_00228">
    <property type="entry name" value="Thz_kinase"/>
    <property type="match status" value="1"/>
</dbReference>
<dbReference type="NCBIfam" id="TIGR00693">
    <property type="entry name" value="thiE"/>
    <property type="match status" value="1"/>
</dbReference>
<sequence length="536" mass="55858">MATNLSLYLVTDSTPAILGDRDLCTVVEEAIKGGVTIVQYRDKHSDTGVQITTAKKLHEITRAHNIPLIINDRVDIALAVGAEGIHVGQDDMDVEEVKKMMPEGAIIGASVSSVEEARIAVEKGATYLGIGAIYATPTKKDTKSIRGPAGAREILSFLSTLPDMKIGTVAIGGINLSNVQRVLYKSQSTSQALGGVAVVSAIIGATDPKHAAALLSSAISLPPSFATTPFMARPKEAAALISEVPHLVHKVATENPLCHNMINYVVANFAANTALAVGASPIMSGYGPEAPDLAKNGGALLINIGTLTGDSVDHYLQAVQAYNEVGGPVVLDPVGAAATQVRRDAVKKLLAGGYFDLIKGNESELKYLYSQGGGHHQVGVDSGPSTLGSKEKAKLVLELARRERCIVLLTGPIDYLSDGERVVAVGNGHKLLGQVTGTGCVIGTLATAFLAIHRSDKLLSVLSALLVFEIAAENAAARDSVQGPGTFVAALLDELYKLRMGVVAAGGEDGKGKGKEKEGNNSNVFAQRAKINLVAV</sequence>
<accession>A0A2B7WFK5</accession>
<dbReference type="CDD" id="cd00564">
    <property type="entry name" value="TMP_TenI"/>
    <property type="match status" value="1"/>
</dbReference>
<keyword evidence="11" id="KW-0460">Magnesium</keyword>
<dbReference type="STRING" id="1447883.A0A2B7WFK5"/>
<dbReference type="GO" id="GO:0005737">
    <property type="term" value="C:cytoplasm"/>
    <property type="evidence" value="ECO:0007669"/>
    <property type="project" value="TreeGrafter"/>
</dbReference>
<evidence type="ECO:0000256" key="4">
    <source>
        <dbReference type="ARBA" id="ARBA00004868"/>
    </source>
</evidence>